<dbReference type="Proteomes" id="UP000194885">
    <property type="component" value="Unassembled WGS sequence"/>
</dbReference>
<dbReference type="AlphaFoldDB" id="A0A2C9X288"/>
<name>A0A2C9X288_ENTFC</name>
<gene>
    <name evidence="2" type="ORF">A5804_001980</name>
    <name evidence="1" type="ORF">A5810_002838</name>
</gene>
<accession>A0A2C9X288</accession>
<evidence type="ECO:0000313" key="2">
    <source>
        <dbReference type="EMBL" id="OTO00470.1"/>
    </source>
</evidence>
<reference evidence="1 4" key="2">
    <citation type="submission" date="2017-05" db="EMBL/GenBank/DDBJ databases">
        <title>The Genome Sequence of Enterococcus faecium 7H8_DIV0219.</title>
        <authorList>
            <consortium name="The Broad Institute Genomics Platform"/>
            <consortium name="The Broad Institute Genomic Center for Infectious Diseases"/>
            <person name="Earl A."/>
            <person name="Manson A."/>
            <person name="Schwartman J."/>
            <person name="Gilmore M."/>
            <person name="Abouelleil A."/>
            <person name="Cao P."/>
            <person name="Chapman S."/>
            <person name="Cusick C."/>
            <person name="Shea T."/>
            <person name="Young S."/>
            <person name="Neafsey D."/>
            <person name="Nusbaum C."/>
            <person name="Birren B."/>
        </authorList>
    </citation>
    <scope>NUCLEOTIDE SEQUENCE [LARGE SCALE GENOMIC DNA]</scope>
    <source>
        <strain evidence="1 4">7H8_DIV0219</strain>
    </source>
</reference>
<protein>
    <submittedName>
        <fullName evidence="1">Uncharacterized protein</fullName>
    </submittedName>
</protein>
<dbReference type="Proteomes" id="UP000194737">
    <property type="component" value="Unassembled WGS sequence"/>
</dbReference>
<evidence type="ECO:0000313" key="3">
    <source>
        <dbReference type="Proteomes" id="UP000194737"/>
    </source>
</evidence>
<organism evidence="1 4">
    <name type="scientific">Enterococcus faecium</name>
    <name type="common">Streptococcus faecium</name>
    <dbReference type="NCBI Taxonomy" id="1352"/>
    <lineage>
        <taxon>Bacteria</taxon>
        <taxon>Bacillati</taxon>
        <taxon>Bacillota</taxon>
        <taxon>Bacilli</taxon>
        <taxon>Lactobacillales</taxon>
        <taxon>Enterococcaceae</taxon>
        <taxon>Enterococcus</taxon>
    </lineage>
</organism>
<sequence length="209" mass="24655">MFFITIKVSLTQFLTYSSKVSTGAKINYVKQIKNSPEYHPGIDYWKPLRDEIKRLHRNNLPIEDLKNLLSKVDDKKIKNYKKAINSYIRFIRKNNVEYFECGKSFWKLSEELFINSSPELGFIIDGKKFYVKNYYKKKSSDTKLTQRNIKSTLTLMQISERDFELDNKSNFAVLNLQNEKLIEAPPLLSESIMELEVDAQSFVDIWSRI</sequence>
<reference evidence="2 3" key="1">
    <citation type="submission" date="2017-05" db="EMBL/GenBank/DDBJ databases">
        <title>The Genome Sequence of Enterococcus faecium 6F2_DIV0138.</title>
        <authorList>
            <consortium name="The Broad Institute Genomics Platform"/>
            <consortium name="The Broad Institute Genomic Center for Infectious Diseases"/>
            <person name="Earl A."/>
            <person name="Manson A."/>
            <person name="Schwartman J."/>
            <person name="Gilmore M."/>
            <person name="Abouelleil A."/>
            <person name="Cao P."/>
            <person name="Chapman S."/>
            <person name="Cusick C."/>
            <person name="Shea T."/>
            <person name="Young S."/>
            <person name="Neafsey D."/>
            <person name="Nusbaum C."/>
            <person name="Birren B."/>
        </authorList>
    </citation>
    <scope>NUCLEOTIDE SEQUENCE [LARGE SCALE GENOMIC DNA]</scope>
    <source>
        <strain evidence="2 3">6F2_DIV0138</strain>
    </source>
</reference>
<comment type="caution">
    <text evidence="1">The sequence shown here is derived from an EMBL/GenBank/DDBJ whole genome shotgun (WGS) entry which is preliminary data.</text>
</comment>
<evidence type="ECO:0000313" key="1">
    <source>
        <dbReference type="EMBL" id="OTN87520.1"/>
    </source>
</evidence>
<proteinExistence type="predicted"/>
<evidence type="ECO:0000313" key="4">
    <source>
        <dbReference type="Proteomes" id="UP000194885"/>
    </source>
</evidence>
<dbReference type="EMBL" id="NGKW01000008">
    <property type="protein sequence ID" value="OTN87520.1"/>
    <property type="molecule type" value="Genomic_DNA"/>
</dbReference>
<dbReference type="RefSeq" id="WP_256925718.1">
    <property type="nucleotide sequence ID" value="NZ_NGKW01000008.1"/>
</dbReference>
<dbReference type="EMBL" id="NGLB01000001">
    <property type="protein sequence ID" value="OTO00470.1"/>
    <property type="molecule type" value="Genomic_DNA"/>
</dbReference>